<keyword evidence="2" id="KW-1185">Reference proteome</keyword>
<proteinExistence type="predicted"/>
<accession>A0ACC2ZRE1</accession>
<evidence type="ECO:0000313" key="1">
    <source>
        <dbReference type="EMBL" id="KAJ9650100.1"/>
    </source>
</evidence>
<protein>
    <submittedName>
        <fullName evidence="1">Uncharacterized protein</fullName>
    </submittedName>
</protein>
<reference evidence="1" key="1">
    <citation type="submission" date="2022-10" db="EMBL/GenBank/DDBJ databases">
        <title>Culturing micro-colonial fungi from biological soil crusts in the Mojave desert and describing Neophaeococcomyces mojavensis, and introducing the new genera and species Taxawa tesnikishii.</title>
        <authorList>
            <person name="Kurbessoian T."/>
            <person name="Stajich J.E."/>
        </authorList>
    </citation>
    <scope>NUCLEOTIDE SEQUENCE</scope>
    <source>
        <strain evidence="1">JES_112</strain>
    </source>
</reference>
<sequence>MSSSQRVPIRHSAEREKMAEWVHQQGFIRISGSDGEGVRIHIYCDSGAPESFISEDTVRSLAFQDEIFRVAMFDIRKNPRWNYKYQRALHKFQPASVEPGWIKTTKWRFCHHALVKTFGFLKSTTESFHIGHDTHGKVYFVGRIAVEYRFVNDPDGIWTPIVLPVVPTRKVRDINIVMGTDSTVHEKPWFEIRRPLSK</sequence>
<dbReference type="EMBL" id="JAPDRQ010000386">
    <property type="protein sequence ID" value="KAJ9650100.1"/>
    <property type="molecule type" value="Genomic_DNA"/>
</dbReference>
<comment type="caution">
    <text evidence="1">The sequence shown here is derived from an EMBL/GenBank/DDBJ whole genome shotgun (WGS) entry which is preliminary data.</text>
</comment>
<gene>
    <name evidence="1" type="ORF">H2198_010590</name>
</gene>
<evidence type="ECO:0000313" key="2">
    <source>
        <dbReference type="Proteomes" id="UP001172386"/>
    </source>
</evidence>
<name>A0ACC2ZRE1_9EURO</name>
<dbReference type="Proteomes" id="UP001172386">
    <property type="component" value="Unassembled WGS sequence"/>
</dbReference>
<organism evidence="1 2">
    <name type="scientific">Neophaeococcomyces mojaviensis</name>
    <dbReference type="NCBI Taxonomy" id="3383035"/>
    <lineage>
        <taxon>Eukaryota</taxon>
        <taxon>Fungi</taxon>
        <taxon>Dikarya</taxon>
        <taxon>Ascomycota</taxon>
        <taxon>Pezizomycotina</taxon>
        <taxon>Eurotiomycetes</taxon>
        <taxon>Chaetothyriomycetidae</taxon>
        <taxon>Chaetothyriales</taxon>
        <taxon>Chaetothyriales incertae sedis</taxon>
        <taxon>Neophaeococcomyces</taxon>
    </lineage>
</organism>